<dbReference type="Proteomes" id="UP001217089">
    <property type="component" value="Unassembled WGS sequence"/>
</dbReference>
<proteinExistence type="predicted"/>
<name>A0ABQ9E1V8_TEGGR</name>
<organism evidence="2 3">
    <name type="scientific">Tegillarca granosa</name>
    <name type="common">Malaysian cockle</name>
    <name type="synonym">Anadara granosa</name>
    <dbReference type="NCBI Taxonomy" id="220873"/>
    <lineage>
        <taxon>Eukaryota</taxon>
        <taxon>Metazoa</taxon>
        <taxon>Spiralia</taxon>
        <taxon>Lophotrochozoa</taxon>
        <taxon>Mollusca</taxon>
        <taxon>Bivalvia</taxon>
        <taxon>Autobranchia</taxon>
        <taxon>Pteriomorphia</taxon>
        <taxon>Arcoida</taxon>
        <taxon>Arcoidea</taxon>
        <taxon>Arcidae</taxon>
        <taxon>Tegillarca</taxon>
    </lineage>
</organism>
<keyword evidence="3" id="KW-1185">Reference proteome</keyword>
<feature type="region of interest" description="Disordered" evidence="1">
    <location>
        <begin position="1"/>
        <end position="102"/>
    </location>
</feature>
<comment type="caution">
    <text evidence="2">The sequence shown here is derived from an EMBL/GenBank/DDBJ whole genome shotgun (WGS) entry which is preliminary data.</text>
</comment>
<dbReference type="EMBL" id="JARBDR010000921">
    <property type="protein sequence ID" value="KAJ8299449.1"/>
    <property type="molecule type" value="Genomic_DNA"/>
</dbReference>
<sequence length="102" mass="11757">MVDNTADVALEDTEKRSDNDAAVNLEEREDDEKRELSDDVDLDSLVDSKDETPEIEKRDTEDDVDLDSLVDSKDETPEIEKRDTAERSFDFEDLEDEEDITE</sequence>
<reference evidence="2 3" key="1">
    <citation type="submission" date="2022-12" db="EMBL/GenBank/DDBJ databases">
        <title>Chromosome-level genome of Tegillarca granosa.</title>
        <authorList>
            <person name="Kim J."/>
        </authorList>
    </citation>
    <scope>NUCLEOTIDE SEQUENCE [LARGE SCALE GENOMIC DNA]</scope>
    <source>
        <strain evidence="2">Teg-2019</strain>
        <tissue evidence="2">Adductor muscle</tissue>
    </source>
</reference>
<protein>
    <submittedName>
        <fullName evidence="2">Uncharacterized protein</fullName>
    </submittedName>
</protein>
<feature type="compositionally biased region" description="Basic and acidic residues" evidence="1">
    <location>
        <begin position="46"/>
        <end position="60"/>
    </location>
</feature>
<evidence type="ECO:0000313" key="2">
    <source>
        <dbReference type="EMBL" id="KAJ8299449.1"/>
    </source>
</evidence>
<evidence type="ECO:0000256" key="1">
    <source>
        <dbReference type="SAM" id="MobiDB-lite"/>
    </source>
</evidence>
<feature type="compositionally biased region" description="Basic and acidic residues" evidence="1">
    <location>
        <begin position="70"/>
        <end position="90"/>
    </location>
</feature>
<gene>
    <name evidence="2" type="ORF">KUTeg_023509</name>
</gene>
<accession>A0ABQ9E1V8</accession>
<evidence type="ECO:0000313" key="3">
    <source>
        <dbReference type="Proteomes" id="UP001217089"/>
    </source>
</evidence>
<feature type="compositionally biased region" description="Acidic residues" evidence="1">
    <location>
        <begin position="91"/>
        <end position="102"/>
    </location>
</feature>